<dbReference type="GO" id="GO:0005634">
    <property type="term" value="C:nucleus"/>
    <property type="evidence" value="ECO:0007669"/>
    <property type="project" value="UniProtKB-SubCell"/>
</dbReference>
<keyword evidence="2" id="KW-0479">Metal-binding</keyword>
<accession>A0A4Y9Z4B7</accession>
<dbReference type="EMBL" id="SEKV01000006">
    <property type="protein sequence ID" value="TFY69696.1"/>
    <property type="molecule type" value="Genomic_DNA"/>
</dbReference>
<dbReference type="Proteomes" id="UP000298390">
    <property type="component" value="Unassembled WGS sequence"/>
</dbReference>
<sequence length="344" mass="38844">MTTNPSMDDWDKELRSLMEDFNFNKEQPDAGNDVVEGLWDVNEDINKESRADMQKKVRPVKMTLLKLRKFSMVIHHLPRLLLLAWKRAIEAVELKFKKLLQDVRTQWNSTFRMLAVALQYRKAIKQMTEIFNDATQYFLHEVVIDGLLGKPNGYAEVLDPCYKLWYFADNGRLPLWINDAQFALQRAYDKDWKGQSSGMLAHNAEPTTSTPVCAGKAAAPAQKVNIFDAARAKCKLAAMPTVVDELDHYLAAEPDPTIDNALKWWTSSTSVGVERLFSKGCIIVTHPQNGLSAVSICMLMCLNNWSPLGLVKDTDVLNVTTEDPLKDAAEDPEAVWGNDACDHL</sequence>
<evidence type="ECO:0000256" key="5">
    <source>
        <dbReference type="ARBA" id="ARBA00023242"/>
    </source>
</evidence>
<evidence type="ECO:0000313" key="6">
    <source>
        <dbReference type="EMBL" id="TFY69696.1"/>
    </source>
</evidence>
<name>A0A4Y9Z4B7_9APHY</name>
<proteinExistence type="predicted"/>
<dbReference type="SUPFAM" id="SSF53098">
    <property type="entry name" value="Ribonuclease H-like"/>
    <property type="match status" value="1"/>
</dbReference>
<dbReference type="InterPro" id="IPR052035">
    <property type="entry name" value="ZnF_BED_domain_contain"/>
</dbReference>
<evidence type="ECO:0000313" key="7">
    <source>
        <dbReference type="Proteomes" id="UP000298390"/>
    </source>
</evidence>
<dbReference type="PANTHER" id="PTHR46481:SF10">
    <property type="entry name" value="ZINC FINGER BED DOMAIN-CONTAINING PROTEIN 39"/>
    <property type="match status" value="1"/>
</dbReference>
<dbReference type="GO" id="GO:0008270">
    <property type="term" value="F:zinc ion binding"/>
    <property type="evidence" value="ECO:0007669"/>
    <property type="project" value="UniProtKB-KW"/>
</dbReference>
<evidence type="ECO:0000256" key="3">
    <source>
        <dbReference type="ARBA" id="ARBA00022771"/>
    </source>
</evidence>
<evidence type="ECO:0000256" key="1">
    <source>
        <dbReference type="ARBA" id="ARBA00004123"/>
    </source>
</evidence>
<keyword evidence="3" id="KW-0863">Zinc-finger</keyword>
<organism evidence="6 7">
    <name type="scientific">Rhodofomes roseus</name>
    <dbReference type="NCBI Taxonomy" id="34475"/>
    <lineage>
        <taxon>Eukaryota</taxon>
        <taxon>Fungi</taxon>
        <taxon>Dikarya</taxon>
        <taxon>Basidiomycota</taxon>
        <taxon>Agaricomycotina</taxon>
        <taxon>Agaricomycetes</taxon>
        <taxon>Polyporales</taxon>
        <taxon>Rhodofomes</taxon>
    </lineage>
</organism>
<evidence type="ECO:0008006" key="8">
    <source>
        <dbReference type="Google" id="ProtNLM"/>
    </source>
</evidence>
<dbReference type="InterPro" id="IPR012337">
    <property type="entry name" value="RNaseH-like_sf"/>
</dbReference>
<keyword evidence="4" id="KW-0862">Zinc</keyword>
<evidence type="ECO:0000256" key="4">
    <source>
        <dbReference type="ARBA" id="ARBA00022833"/>
    </source>
</evidence>
<gene>
    <name evidence="6" type="ORF">EVJ58_g268</name>
</gene>
<protein>
    <recommendedName>
        <fullName evidence="8">HAT C-terminal dimerisation domain-containing protein</fullName>
    </recommendedName>
</protein>
<keyword evidence="5" id="KW-0539">Nucleus</keyword>
<dbReference type="AlphaFoldDB" id="A0A4Y9Z4B7"/>
<evidence type="ECO:0000256" key="2">
    <source>
        <dbReference type="ARBA" id="ARBA00022723"/>
    </source>
</evidence>
<comment type="subcellular location">
    <subcellularLocation>
        <location evidence="1">Nucleus</location>
    </subcellularLocation>
</comment>
<dbReference type="PANTHER" id="PTHR46481">
    <property type="entry name" value="ZINC FINGER BED DOMAIN-CONTAINING PROTEIN 4"/>
    <property type="match status" value="1"/>
</dbReference>
<comment type="caution">
    <text evidence="6">The sequence shown here is derived from an EMBL/GenBank/DDBJ whole genome shotgun (WGS) entry which is preliminary data.</text>
</comment>
<reference evidence="6 7" key="1">
    <citation type="submission" date="2019-01" db="EMBL/GenBank/DDBJ databases">
        <title>Genome sequencing of the rare red list fungi Fomitopsis rosea.</title>
        <authorList>
            <person name="Buettner E."/>
            <person name="Kellner H."/>
        </authorList>
    </citation>
    <scope>NUCLEOTIDE SEQUENCE [LARGE SCALE GENOMIC DNA]</scope>
    <source>
        <strain evidence="6 7">DSM 105464</strain>
    </source>
</reference>